<evidence type="ECO:0000256" key="10">
    <source>
        <dbReference type="ARBA" id="ARBA00023136"/>
    </source>
</evidence>
<dbReference type="Gene3D" id="2.30.42.10">
    <property type="match status" value="1"/>
</dbReference>
<dbReference type="InterPro" id="IPR041489">
    <property type="entry name" value="PDZ_6"/>
</dbReference>
<keyword evidence="7" id="KW-0862">Zinc</keyword>
<feature type="transmembrane region" description="Helical" evidence="11">
    <location>
        <begin position="385"/>
        <end position="404"/>
    </location>
</feature>
<dbReference type="Proteomes" id="UP000824078">
    <property type="component" value="Unassembled WGS sequence"/>
</dbReference>
<dbReference type="InterPro" id="IPR008915">
    <property type="entry name" value="Peptidase_M50"/>
</dbReference>
<keyword evidence="10 11" id="KW-0472">Membrane</keyword>
<dbReference type="SUPFAM" id="SSF50156">
    <property type="entry name" value="PDZ domain-like"/>
    <property type="match status" value="1"/>
</dbReference>
<comment type="similarity">
    <text evidence="3">Belongs to the peptidase M50B family.</text>
</comment>
<evidence type="ECO:0000313" key="14">
    <source>
        <dbReference type="Proteomes" id="UP000824078"/>
    </source>
</evidence>
<reference evidence="13" key="2">
    <citation type="journal article" date="2021" name="PeerJ">
        <title>Extensive microbial diversity within the chicken gut microbiome revealed by metagenomics and culture.</title>
        <authorList>
            <person name="Gilroy R."/>
            <person name="Ravi A."/>
            <person name="Getino M."/>
            <person name="Pursley I."/>
            <person name="Horton D.L."/>
            <person name="Alikhan N.F."/>
            <person name="Baker D."/>
            <person name="Gharbi K."/>
            <person name="Hall N."/>
            <person name="Watson M."/>
            <person name="Adriaenssens E.M."/>
            <person name="Foster-Nyarko E."/>
            <person name="Jarju S."/>
            <person name="Secka A."/>
            <person name="Antonio M."/>
            <person name="Oren A."/>
            <person name="Chaudhuri R.R."/>
            <person name="La Ragione R."/>
            <person name="Hildebrand F."/>
            <person name="Pallen M.J."/>
        </authorList>
    </citation>
    <scope>NUCLEOTIDE SEQUENCE</scope>
    <source>
        <strain evidence="13">ChiHjej12B11-29160</strain>
    </source>
</reference>
<dbReference type="InterPro" id="IPR036034">
    <property type="entry name" value="PDZ_sf"/>
</dbReference>
<keyword evidence="8 11" id="KW-1133">Transmembrane helix</keyword>
<evidence type="ECO:0000256" key="4">
    <source>
        <dbReference type="ARBA" id="ARBA00022670"/>
    </source>
</evidence>
<dbReference type="SMART" id="SM00228">
    <property type="entry name" value="PDZ"/>
    <property type="match status" value="1"/>
</dbReference>
<sequence length="458" mass="49024">MSQALTVLPVIFWGVIVLSVLVFAHEAGHFLCARISGVRVTEFFLGLPCRFHLSKRSRTRGTEYGITPILLGGYTRICGMSGSGNEYLAPILAGVQKHGRVAVEELATEVGCTLDEAYEALAILVDWASVEPYYNPELGEYEHQDRWPQAFQTVARDSNLLTIYDAGHNLDHADSYAAGTPQPLADDNAEAFFETERSHTYQGASFPRRLLMLFGGPLASFLTGALLIVIALSVLGMDAARNVNVVGTITEGSPAAAAGLQPGDVLSVVDGTETSDFNSLAAAISDASRDGEPFEITYERNGETYTTTIVPDGSGYIGITAPIERLRMPVQDALAFTFEYSAQVIDFAVRLFIPTQTMEVMNNASSVVGISVMASEAAAAGPAQLVLLAAAVSLSLAFMNLIPIPPLDGGKILIEIIGAIRRKPVSVRAQNIVSMAGLAFFVLLFVVALQNDITRLMG</sequence>
<dbReference type="GO" id="GO:0006508">
    <property type="term" value="P:proteolysis"/>
    <property type="evidence" value="ECO:0007669"/>
    <property type="project" value="UniProtKB-KW"/>
</dbReference>
<gene>
    <name evidence="13" type="ORF">IAD17_02580</name>
</gene>
<dbReference type="GO" id="GO:0004222">
    <property type="term" value="F:metalloendopeptidase activity"/>
    <property type="evidence" value="ECO:0007669"/>
    <property type="project" value="InterPro"/>
</dbReference>
<feature type="transmembrane region" description="Helical" evidence="11">
    <location>
        <begin position="210"/>
        <end position="235"/>
    </location>
</feature>
<proteinExistence type="inferred from homology"/>
<dbReference type="AlphaFoldDB" id="A0A9D1L4M5"/>
<evidence type="ECO:0000256" key="5">
    <source>
        <dbReference type="ARBA" id="ARBA00022692"/>
    </source>
</evidence>
<keyword evidence="9" id="KW-0482">Metalloprotease</keyword>
<evidence type="ECO:0000256" key="9">
    <source>
        <dbReference type="ARBA" id="ARBA00023049"/>
    </source>
</evidence>
<feature type="transmembrane region" description="Helical" evidence="11">
    <location>
        <begin position="432"/>
        <end position="449"/>
    </location>
</feature>
<evidence type="ECO:0000256" key="3">
    <source>
        <dbReference type="ARBA" id="ARBA00007931"/>
    </source>
</evidence>
<evidence type="ECO:0000256" key="7">
    <source>
        <dbReference type="ARBA" id="ARBA00022833"/>
    </source>
</evidence>
<organism evidence="13 14">
    <name type="scientific">Candidatus Coprovicinus avistercoris</name>
    <dbReference type="NCBI Taxonomy" id="2840754"/>
    <lineage>
        <taxon>Bacteria</taxon>
        <taxon>Bacillati</taxon>
        <taxon>Actinomycetota</taxon>
        <taxon>Coriobacteriia</taxon>
        <taxon>Coriobacteriales</taxon>
        <taxon>Coriobacteriaceae</taxon>
        <taxon>Coriobacteriaceae incertae sedis</taxon>
        <taxon>Candidatus Coprovicinus</taxon>
    </lineage>
</organism>
<dbReference type="PANTHER" id="PTHR42837:SF2">
    <property type="entry name" value="MEMBRANE METALLOPROTEASE ARASP2, CHLOROPLASTIC-RELATED"/>
    <property type="match status" value="1"/>
</dbReference>
<evidence type="ECO:0000256" key="8">
    <source>
        <dbReference type="ARBA" id="ARBA00022989"/>
    </source>
</evidence>
<accession>A0A9D1L4M5</accession>
<keyword evidence="5 11" id="KW-0812">Transmembrane</keyword>
<dbReference type="Pfam" id="PF17820">
    <property type="entry name" value="PDZ_6"/>
    <property type="match status" value="1"/>
</dbReference>
<evidence type="ECO:0000256" key="11">
    <source>
        <dbReference type="SAM" id="Phobius"/>
    </source>
</evidence>
<dbReference type="PANTHER" id="PTHR42837">
    <property type="entry name" value="REGULATOR OF SIGMA-E PROTEASE RSEP"/>
    <property type="match status" value="1"/>
</dbReference>
<comment type="subcellular location">
    <subcellularLocation>
        <location evidence="2">Membrane</location>
        <topology evidence="2">Multi-pass membrane protein</topology>
    </subcellularLocation>
</comment>
<evidence type="ECO:0000256" key="1">
    <source>
        <dbReference type="ARBA" id="ARBA00001947"/>
    </source>
</evidence>
<protein>
    <submittedName>
        <fullName evidence="13">Site-2 protease family protein</fullName>
    </submittedName>
</protein>
<dbReference type="CDD" id="cd23081">
    <property type="entry name" value="cpPDZ_EcRseP-like"/>
    <property type="match status" value="1"/>
</dbReference>
<dbReference type="PROSITE" id="PS50106">
    <property type="entry name" value="PDZ"/>
    <property type="match status" value="1"/>
</dbReference>
<evidence type="ECO:0000256" key="2">
    <source>
        <dbReference type="ARBA" id="ARBA00004141"/>
    </source>
</evidence>
<dbReference type="InterPro" id="IPR004387">
    <property type="entry name" value="Pept_M50_Zn"/>
</dbReference>
<dbReference type="InterPro" id="IPR001478">
    <property type="entry name" value="PDZ"/>
</dbReference>
<comment type="caution">
    <text evidence="13">The sequence shown here is derived from an EMBL/GenBank/DDBJ whole genome shotgun (WGS) entry which is preliminary data.</text>
</comment>
<keyword evidence="4 13" id="KW-0645">Protease</keyword>
<evidence type="ECO:0000313" key="13">
    <source>
        <dbReference type="EMBL" id="HIU23796.1"/>
    </source>
</evidence>
<comment type="cofactor">
    <cofactor evidence="1">
        <name>Zn(2+)</name>
        <dbReference type="ChEBI" id="CHEBI:29105"/>
    </cofactor>
</comment>
<name>A0A9D1L4M5_9ACTN</name>
<evidence type="ECO:0000259" key="12">
    <source>
        <dbReference type="PROSITE" id="PS50106"/>
    </source>
</evidence>
<dbReference type="CDD" id="cd05709">
    <property type="entry name" value="S2P-M50"/>
    <property type="match status" value="1"/>
</dbReference>
<dbReference type="Pfam" id="PF02163">
    <property type="entry name" value="Peptidase_M50"/>
    <property type="match status" value="1"/>
</dbReference>
<keyword evidence="6" id="KW-0378">Hydrolase</keyword>
<evidence type="ECO:0000256" key="6">
    <source>
        <dbReference type="ARBA" id="ARBA00022801"/>
    </source>
</evidence>
<dbReference type="GO" id="GO:0016020">
    <property type="term" value="C:membrane"/>
    <property type="evidence" value="ECO:0007669"/>
    <property type="project" value="UniProtKB-SubCell"/>
</dbReference>
<dbReference type="EMBL" id="DVMQ01000007">
    <property type="protein sequence ID" value="HIU23796.1"/>
    <property type="molecule type" value="Genomic_DNA"/>
</dbReference>
<reference evidence="13" key="1">
    <citation type="submission" date="2020-10" db="EMBL/GenBank/DDBJ databases">
        <authorList>
            <person name="Gilroy R."/>
        </authorList>
    </citation>
    <scope>NUCLEOTIDE SEQUENCE</scope>
    <source>
        <strain evidence="13">ChiHjej12B11-29160</strain>
    </source>
</reference>
<feature type="domain" description="PDZ" evidence="12">
    <location>
        <begin position="235"/>
        <end position="278"/>
    </location>
</feature>